<dbReference type="GO" id="GO:0008902">
    <property type="term" value="F:hydroxymethylpyrimidine kinase activity"/>
    <property type="evidence" value="ECO:0007669"/>
    <property type="project" value="TreeGrafter"/>
</dbReference>
<gene>
    <name evidence="7" type="ORF">AMET1_1182</name>
</gene>
<dbReference type="SUPFAM" id="SSF53613">
    <property type="entry name" value="Ribokinase-like"/>
    <property type="match status" value="1"/>
</dbReference>
<dbReference type="CDD" id="cd01169">
    <property type="entry name" value="HMPP_kinase"/>
    <property type="match status" value="1"/>
</dbReference>
<keyword evidence="4" id="KW-0067">ATP-binding</keyword>
<dbReference type="InterPro" id="IPR004399">
    <property type="entry name" value="HMP/HMP-P_kinase_dom"/>
</dbReference>
<dbReference type="AlphaFoldDB" id="A0A1Y3GA00"/>
<dbReference type="InterPro" id="IPR013749">
    <property type="entry name" value="PM/HMP-P_kinase-1"/>
</dbReference>
<keyword evidence="8" id="KW-1185">Reference proteome</keyword>
<dbReference type="PANTHER" id="PTHR20858:SF17">
    <property type="entry name" value="HYDROXYMETHYLPYRIMIDINE_PHOSPHOMETHYLPYRIMIDINE KINASE THI20-RELATED"/>
    <property type="match status" value="1"/>
</dbReference>
<evidence type="ECO:0000256" key="4">
    <source>
        <dbReference type="ARBA" id="ARBA00022840"/>
    </source>
</evidence>
<evidence type="ECO:0000256" key="1">
    <source>
        <dbReference type="ARBA" id="ARBA00022679"/>
    </source>
</evidence>
<dbReference type="PANTHER" id="PTHR20858">
    <property type="entry name" value="PHOSPHOMETHYLPYRIMIDINE KINASE"/>
    <property type="match status" value="1"/>
</dbReference>
<sequence>MTIAGSDSGGGAGIQADLKTFSAIGVHGCSTITSVTSQNTKTVQQVQDLKPETIQTQIETVLDDIEIKAIKIGMLHNKKIAETVYKTLKKQDIYTVLDPVMISESGDPLVTKESLKTIKTKIIKISDLITPNKEEAIELSNKQIKTKQDIKTAAEKIWKKGPKTIVITGGHIDGDDYIYNGKKHQTLKGKLLKINSHGSGCTFSSAITAYIAKGNKPNKAIKKAKKFTTEAIKNGEKIGAGNIPVNPNKTTINQSNRYKTQKNHTKAIKKLKKTNPTDLIPEVGSNLGMATKNAETSQDIIAIPGRIVKLNNKIKPVGCPKYGASSHIARVITTVMKHNPNYRSAMNIKYTPKTIKKAKKQGYKTTSFKRKNVPQNNTMSHGTDKAIKNTQKIPDIIYDTGGHGKEPMIRIIGRNATETVNKAIKLSKKH</sequence>
<comment type="caution">
    <text evidence="7">The sequence shown here is derived from an EMBL/GenBank/DDBJ whole genome shotgun (WGS) entry which is preliminary data.</text>
</comment>
<proteinExistence type="predicted"/>
<dbReference type="InterPro" id="IPR036409">
    <property type="entry name" value="Aldolase_II/adducin_N_sf"/>
</dbReference>
<dbReference type="GO" id="GO:0008972">
    <property type="term" value="F:phosphomethylpyrimidine kinase activity"/>
    <property type="evidence" value="ECO:0007669"/>
    <property type="project" value="InterPro"/>
</dbReference>
<name>A0A1Y3GA00_9EURY</name>
<evidence type="ECO:0000313" key="7">
    <source>
        <dbReference type="EMBL" id="OUJ18271.1"/>
    </source>
</evidence>
<dbReference type="SUPFAM" id="SSF53639">
    <property type="entry name" value="AraD/HMP-PK domain-like"/>
    <property type="match status" value="1"/>
</dbReference>
<dbReference type="EMBL" id="MRZU01000004">
    <property type="protein sequence ID" value="OUJ18271.1"/>
    <property type="molecule type" value="Genomic_DNA"/>
</dbReference>
<dbReference type="FunFam" id="3.40.1190.20:FF:000003">
    <property type="entry name" value="Phosphomethylpyrimidine kinase ThiD"/>
    <property type="match status" value="1"/>
</dbReference>
<reference evidence="7 8" key="1">
    <citation type="submission" date="2016-12" db="EMBL/GenBank/DDBJ databases">
        <title>Discovery of methanogenic haloarchaea.</title>
        <authorList>
            <person name="Sorokin D.Y."/>
            <person name="Makarova K.S."/>
            <person name="Abbas B."/>
            <person name="Ferrer M."/>
            <person name="Golyshin P.N."/>
        </authorList>
    </citation>
    <scope>NUCLEOTIDE SEQUENCE [LARGE SCALE GENOMIC DNA]</scope>
    <source>
        <strain evidence="7">AMET1</strain>
    </source>
</reference>
<evidence type="ECO:0000256" key="3">
    <source>
        <dbReference type="ARBA" id="ARBA00022777"/>
    </source>
</evidence>
<evidence type="ECO:0000259" key="6">
    <source>
        <dbReference type="Pfam" id="PF10120"/>
    </source>
</evidence>
<dbReference type="InterPro" id="IPR019293">
    <property type="entry name" value="ThiN"/>
</dbReference>
<feature type="domain" description="Thiamine-phosphate synthase ThiN" evidence="6">
    <location>
        <begin position="266"/>
        <end position="425"/>
    </location>
</feature>
<dbReference type="Gene3D" id="3.40.225.10">
    <property type="entry name" value="Class II aldolase/adducin N-terminal domain"/>
    <property type="match status" value="1"/>
</dbReference>
<evidence type="ECO:0000313" key="8">
    <source>
        <dbReference type="Proteomes" id="UP000195137"/>
    </source>
</evidence>
<accession>A0A1Y3GA00</accession>
<dbReference type="Gene3D" id="3.40.1190.20">
    <property type="match status" value="1"/>
</dbReference>
<dbReference type="NCBIfam" id="TIGR00097">
    <property type="entry name" value="HMP-P_kinase"/>
    <property type="match status" value="1"/>
</dbReference>
<keyword evidence="1" id="KW-0808">Transferase</keyword>
<dbReference type="InterPro" id="IPR029056">
    <property type="entry name" value="Ribokinase-like"/>
</dbReference>
<evidence type="ECO:0000256" key="2">
    <source>
        <dbReference type="ARBA" id="ARBA00022741"/>
    </source>
</evidence>
<dbReference type="Pfam" id="PF10120">
    <property type="entry name" value="ThiN"/>
    <property type="match status" value="1"/>
</dbReference>
<protein>
    <submittedName>
        <fullName evidence="7">Hydroxymethylpyrimidine/phosphomethylpyrimidine kinase ThiD</fullName>
    </submittedName>
</protein>
<dbReference type="Pfam" id="PF08543">
    <property type="entry name" value="Phos_pyr_kin"/>
    <property type="match status" value="1"/>
</dbReference>
<keyword evidence="2" id="KW-0547">Nucleotide-binding</keyword>
<keyword evidence="3 7" id="KW-0418">Kinase</keyword>
<dbReference type="Proteomes" id="UP000195137">
    <property type="component" value="Unassembled WGS sequence"/>
</dbReference>
<feature type="domain" description="Pyridoxamine kinase/Phosphomethylpyrimidine kinase" evidence="5">
    <location>
        <begin position="7"/>
        <end position="246"/>
    </location>
</feature>
<dbReference type="GO" id="GO:0005524">
    <property type="term" value="F:ATP binding"/>
    <property type="evidence" value="ECO:0007669"/>
    <property type="project" value="UniProtKB-KW"/>
</dbReference>
<dbReference type="GO" id="GO:0005829">
    <property type="term" value="C:cytosol"/>
    <property type="evidence" value="ECO:0007669"/>
    <property type="project" value="TreeGrafter"/>
</dbReference>
<evidence type="ECO:0000259" key="5">
    <source>
        <dbReference type="Pfam" id="PF08543"/>
    </source>
</evidence>
<organism evidence="7 8">
    <name type="scientific">Methanonatronarchaeum thermophilum</name>
    <dbReference type="NCBI Taxonomy" id="1927129"/>
    <lineage>
        <taxon>Archaea</taxon>
        <taxon>Methanobacteriati</taxon>
        <taxon>Methanobacteriota</taxon>
        <taxon>Methanonatronarchaeia</taxon>
        <taxon>Methanonatronarchaeales</taxon>
        <taxon>Methanonatronarchaeaceae</taxon>
        <taxon>Methanonatronarchaeum</taxon>
    </lineage>
</organism>
<dbReference type="GO" id="GO:0009228">
    <property type="term" value="P:thiamine biosynthetic process"/>
    <property type="evidence" value="ECO:0007669"/>
    <property type="project" value="InterPro"/>
</dbReference>